<dbReference type="NCBIfam" id="TIGR02109">
    <property type="entry name" value="PQQ_syn_pqqE"/>
    <property type="match status" value="1"/>
</dbReference>
<feature type="binding site" evidence="8">
    <location>
        <position position="38"/>
    </location>
    <ligand>
        <name>[4Fe-4S] cluster</name>
        <dbReference type="ChEBI" id="CHEBI:49883"/>
        <note>4Fe-4S-S-AdoMet</note>
    </ligand>
</feature>
<keyword evidence="2 8" id="KW-0949">S-adenosyl-L-methionine</keyword>
<comment type="similarity">
    <text evidence="8">Belongs to the radical SAM superfamily. PqqE family.</text>
</comment>
<dbReference type="GO" id="GO:0051539">
    <property type="term" value="F:4 iron, 4 sulfur cluster binding"/>
    <property type="evidence" value="ECO:0007669"/>
    <property type="project" value="UniProtKB-KW"/>
</dbReference>
<dbReference type="PANTHER" id="PTHR11228:SF7">
    <property type="entry name" value="PQQA PEPTIDE CYCLASE"/>
    <property type="match status" value="1"/>
</dbReference>
<dbReference type="InterPro" id="IPR013785">
    <property type="entry name" value="Aldolase_TIM"/>
</dbReference>
<dbReference type="InterPro" id="IPR007197">
    <property type="entry name" value="rSAM"/>
</dbReference>
<comment type="catalytic activity">
    <reaction evidence="8">
        <text>[PQQ precursor protein] + S-adenosyl-L-methionine = E-Y cross-linked-[PQQ precursor protein] + 5'-deoxyadenosine + L-methionine + H(+)</text>
        <dbReference type="Rhea" id="RHEA:56836"/>
        <dbReference type="Rhea" id="RHEA-COMP:14800"/>
        <dbReference type="Rhea" id="RHEA-COMP:14801"/>
        <dbReference type="ChEBI" id="CHEBI:15378"/>
        <dbReference type="ChEBI" id="CHEBI:17319"/>
        <dbReference type="ChEBI" id="CHEBI:57844"/>
        <dbReference type="ChEBI" id="CHEBI:59789"/>
        <dbReference type="ChEBI" id="CHEBI:141026"/>
        <dbReference type="ChEBI" id="CHEBI:141027"/>
        <dbReference type="EC" id="1.21.98.4"/>
    </reaction>
</comment>
<comment type="cofactor">
    <cofactor evidence="8">
        <name>[4Fe-4S] cluster</name>
        <dbReference type="ChEBI" id="CHEBI:49883"/>
    </cofactor>
    <text evidence="8">Binds 1 [4Fe-4S] cluster. The cluster is coordinated with 3 cysteines and an exchangeable S-adenosyl-L-methionine.</text>
</comment>
<comment type="subunit">
    <text evidence="8">Interacts with PqqD. The interaction is necessary for activity of PqqE.</text>
</comment>
<dbReference type="SFLD" id="SFLDF00280">
    <property type="entry name" value="coenzyme_PQQ_synthesis_protein"/>
    <property type="match status" value="1"/>
</dbReference>
<dbReference type="PROSITE" id="PS51918">
    <property type="entry name" value="RADICAL_SAM"/>
    <property type="match status" value="1"/>
</dbReference>
<dbReference type="NCBIfam" id="TIGR04085">
    <property type="entry name" value="rSAM_more_4Fe4S"/>
    <property type="match status" value="1"/>
</dbReference>
<dbReference type="SFLD" id="SFLDG01386">
    <property type="entry name" value="main_SPASM_domain-containing"/>
    <property type="match status" value="1"/>
</dbReference>
<feature type="binding site" evidence="8">
    <location>
        <position position="45"/>
    </location>
    <ligand>
        <name>[4Fe-4S] cluster</name>
        <dbReference type="ChEBI" id="CHEBI:49883"/>
        <note>4Fe-4S-S-AdoMet</note>
    </ligand>
</feature>
<dbReference type="SFLD" id="SFLDG01067">
    <property type="entry name" value="SPASM/twitch_domain_containing"/>
    <property type="match status" value="1"/>
</dbReference>
<sequence>MTNQASQATKSSQATKASQPAKATTPPLWLLAELTYQCPLHCPYCSNPVNMEETFNELSTSQWKKVFREAREMGAVQLGFSGGEPLLRKDLEELVAYARELGFYTNLITSGIGMTEKRIAKLKDAGLDHIQLSFQSANAEVNDLIGNKRHSFKQKLNIAKLVKAYNYPMVLNFCITAQNIHEIEEVMALSTELKADFVELATVQYYGWAYENREHLLPTKNQLEEAEQAVNRYRDQQDGVGPKFMFVTPDYYENRPKACMNGWGTTFLTVTPDGSALPCHSAKILPLTFPNVKDSSVQNIWEHDFSFNHFRGDDWMPSLCKTCDEKDKDFGGCRCQAFLLTGDMHKTDPVCDKSPDHHLMKTITDKAGQQTSSTLKFRTVKNNIPVKTIQDLTV</sequence>
<dbReference type="InterPro" id="IPR050377">
    <property type="entry name" value="Radical_SAM_PqqE_MftC-like"/>
</dbReference>
<feature type="region of interest" description="Disordered" evidence="9">
    <location>
        <begin position="1"/>
        <end position="20"/>
    </location>
</feature>
<evidence type="ECO:0000256" key="5">
    <source>
        <dbReference type="ARBA" id="ARBA00023002"/>
    </source>
</evidence>
<dbReference type="AlphaFoldDB" id="A0AAW7Z5B9"/>
<keyword evidence="4 8" id="KW-0884">PQQ biosynthesis</keyword>
<dbReference type="InterPro" id="IPR011843">
    <property type="entry name" value="PQQ_synth_PqqE_bac"/>
</dbReference>
<dbReference type="InterPro" id="IPR006638">
    <property type="entry name" value="Elp3/MiaA/NifB-like_rSAM"/>
</dbReference>
<evidence type="ECO:0000256" key="7">
    <source>
        <dbReference type="ARBA" id="ARBA00023014"/>
    </source>
</evidence>
<dbReference type="GO" id="GO:0018189">
    <property type="term" value="P:pyrroloquinoline quinone biosynthetic process"/>
    <property type="evidence" value="ECO:0007669"/>
    <property type="project" value="UniProtKB-UniRule"/>
</dbReference>
<dbReference type="CDD" id="cd21119">
    <property type="entry name" value="SPASM_PqqE"/>
    <property type="match status" value="1"/>
</dbReference>
<keyword evidence="7 8" id="KW-0411">Iron-sulfur</keyword>
<dbReference type="GO" id="GO:0009975">
    <property type="term" value="F:cyclase activity"/>
    <property type="evidence" value="ECO:0007669"/>
    <property type="project" value="UniProtKB-UniRule"/>
</dbReference>
<evidence type="ECO:0000256" key="2">
    <source>
        <dbReference type="ARBA" id="ARBA00022691"/>
    </source>
</evidence>
<dbReference type="RefSeq" id="WP_057789565.1">
    <property type="nucleotide sequence ID" value="NZ_CAXIBE010000003.1"/>
</dbReference>
<evidence type="ECO:0000313" key="13">
    <source>
        <dbReference type="Proteomes" id="UP000056750"/>
    </source>
</evidence>
<gene>
    <name evidence="8 12" type="primary">pqqE</name>
    <name evidence="11" type="ORF">AVL57_17490</name>
    <name evidence="12" type="ORF">Q4527_14330</name>
</gene>
<dbReference type="InterPro" id="IPR017200">
    <property type="entry name" value="PqqE-like"/>
</dbReference>
<reference evidence="12" key="2">
    <citation type="submission" date="2023-07" db="EMBL/GenBank/DDBJ databases">
        <title>Genome content predicts the carbon catabolic preferences of heterotrophic bacteria.</title>
        <authorList>
            <person name="Gralka M."/>
        </authorList>
    </citation>
    <scope>NUCLEOTIDE SEQUENCE</scope>
    <source>
        <strain evidence="12">F2M12</strain>
    </source>
</reference>
<dbReference type="SMART" id="SM00729">
    <property type="entry name" value="Elp3"/>
    <property type="match status" value="1"/>
</dbReference>
<dbReference type="InterPro" id="IPR023885">
    <property type="entry name" value="4Fe4S-binding_SPASM_dom"/>
</dbReference>
<dbReference type="EC" id="1.21.98.4" evidence="8"/>
<reference evidence="11 13" key="1">
    <citation type="submission" date="2015-12" db="EMBL/GenBank/DDBJ databases">
        <title>Intraspecies pangenome expansion in the marine bacterium Alteromonas.</title>
        <authorList>
            <person name="Lopez-Perez M."/>
            <person name="Rodriguez-Valera F."/>
        </authorList>
    </citation>
    <scope>NUCLEOTIDE SEQUENCE [LARGE SCALE GENOMIC DNA]</scope>
    <source>
        <strain evidence="11 13">LMG 21861</strain>
    </source>
</reference>
<keyword evidence="1 8" id="KW-0004">4Fe-4S</keyword>
<dbReference type="GO" id="GO:0016491">
    <property type="term" value="F:oxidoreductase activity"/>
    <property type="evidence" value="ECO:0007669"/>
    <property type="project" value="UniProtKB-KW"/>
</dbReference>
<dbReference type="Pfam" id="PF13186">
    <property type="entry name" value="SPASM"/>
    <property type="match status" value="1"/>
</dbReference>
<evidence type="ECO:0000256" key="6">
    <source>
        <dbReference type="ARBA" id="ARBA00023004"/>
    </source>
</evidence>
<dbReference type="Pfam" id="PF04055">
    <property type="entry name" value="Radical_SAM"/>
    <property type="match status" value="1"/>
</dbReference>
<dbReference type="EMBL" id="JAUOQI010000010">
    <property type="protein sequence ID" value="MDO6578577.1"/>
    <property type="molecule type" value="Genomic_DNA"/>
</dbReference>
<keyword evidence="13" id="KW-1185">Reference proteome</keyword>
<dbReference type="InterPro" id="IPR034391">
    <property type="entry name" value="AdoMet-like_SPASM_containing"/>
</dbReference>
<dbReference type="KEGG" id="asq:AVL57_17490"/>
<evidence type="ECO:0000259" key="10">
    <source>
        <dbReference type="PROSITE" id="PS51918"/>
    </source>
</evidence>
<evidence type="ECO:0000256" key="1">
    <source>
        <dbReference type="ARBA" id="ARBA00022485"/>
    </source>
</evidence>
<feature type="domain" description="Radical SAM core" evidence="10">
    <location>
        <begin position="24"/>
        <end position="243"/>
    </location>
</feature>
<proteinExistence type="inferred from homology"/>
<dbReference type="Gene3D" id="3.20.20.70">
    <property type="entry name" value="Aldolase class I"/>
    <property type="match status" value="1"/>
</dbReference>
<accession>A0AAW7Z5B9</accession>
<comment type="function">
    <text evidence="8">Catalyzes the cross-linking of a glutamate residue and a tyrosine residue in the PqqA protein as part of the biosynthesis of pyrroloquinoline quinone (PQQ).</text>
</comment>
<evidence type="ECO:0000256" key="4">
    <source>
        <dbReference type="ARBA" id="ARBA00022905"/>
    </source>
</evidence>
<dbReference type="EMBL" id="CP013926">
    <property type="protein sequence ID" value="AMJ75599.1"/>
    <property type="molecule type" value="Genomic_DNA"/>
</dbReference>
<dbReference type="CDD" id="cd01335">
    <property type="entry name" value="Radical_SAM"/>
    <property type="match status" value="1"/>
</dbReference>
<dbReference type="HAMAP" id="MF_00660">
    <property type="entry name" value="PqqE"/>
    <property type="match status" value="1"/>
</dbReference>
<evidence type="ECO:0000313" key="11">
    <source>
        <dbReference type="EMBL" id="AMJ75599.1"/>
    </source>
</evidence>
<comment type="pathway">
    <text evidence="8">Cofactor biosynthesis; pyrroloquinoline quinone biosynthesis.</text>
</comment>
<dbReference type="SFLD" id="SFLDS00029">
    <property type="entry name" value="Radical_SAM"/>
    <property type="match status" value="1"/>
</dbReference>
<evidence type="ECO:0000313" key="14">
    <source>
        <dbReference type="Proteomes" id="UP001170717"/>
    </source>
</evidence>
<dbReference type="Proteomes" id="UP001170717">
    <property type="component" value="Unassembled WGS sequence"/>
</dbReference>
<keyword evidence="6 8" id="KW-0408">Iron</keyword>
<dbReference type="SUPFAM" id="SSF102114">
    <property type="entry name" value="Radical SAM enzymes"/>
    <property type="match status" value="1"/>
</dbReference>
<dbReference type="GO" id="GO:1904047">
    <property type="term" value="F:S-adenosyl-L-methionine binding"/>
    <property type="evidence" value="ECO:0007669"/>
    <property type="project" value="UniProtKB-UniRule"/>
</dbReference>
<dbReference type="PANTHER" id="PTHR11228">
    <property type="entry name" value="RADICAL SAM DOMAIN PROTEIN"/>
    <property type="match status" value="1"/>
</dbReference>
<evidence type="ECO:0000313" key="12">
    <source>
        <dbReference type="EMBL" id="MDO6578577.1"/>
    </source>
</evidence>
<dbReference type="Proteomes" id="UP000056750">
    <property type="component" value="Chromosome"/>
</dbReference>
<dbReference type="PIRSF" id="PIRSF037420">
    <property type="entry name" value="PQQ_syn_pqqE"/>
    <property type="match status" value="1"/>
</dbReference>
<evidence type="ECO:0000256" key="8">
    <source>
        <dbReference type="HAMAP-Rule" id="MF_00660"/>
    </source>
</evidence>
<evidence type="ECO:0000256" key="3">
    <source>
        <dbReference type="ARBA" id="ARBA00022723"/>
    </source>
</evidence>
<name>A0AAW7Z5B9_9ALTE</name>
<organism evidence="12 14">
    <name type="scientific">Alteromonas stellipolaris</name>
    <dbReference type="NCBI Taxonomy" id="233316"/>
    <lineage>
        <taxon>Bacteria</taxon>
        <taxon>Pseudomonadati</taxon>
        <taxon>Pseudomonadota</taxon>
        <taxon>Gammaproteobacteria</taxon>
        <taxon>Alteromonadales</taxon>
        <taxon>Alteromonadaceae</taxon>
        <taxon>Alteromonas/Salinimonas group</taxon>
        <taxon>Alteromonas</taxon>
    </lineage>
</organism>
<feature type="binding site" evidence="8">
    <location>
        <position position="42"/>
    </location>
    <ligand>
        <name>[4Fe-4S] cluster</name>
        <dbReference type="ChEBI" id="CHEBI:49883"/>
        <note>4Fe-4S-S-AdoMet</note>
    </ligand>
</feature>
<dbReference type="GO" id="GO:0005506">
    <property type="term" value="F:iron ion binding"/>
    <property type="evidence" value="ECO:0007669"/>
    <property type="project" value="UniProtKB-UniRule"/>
</dbReference>
<protein>
    <recommendedName>
        <fullName evidence="8">PqqA peptide cyclase</fullName>
        <ecNumber evidence="8">1.21.98.4</ecNumber>
    </recommendedName>
    <alternativeName>
        <fullName evidence="8">Coenzyme PQQ synthesis protein E</fullName>
    </alternativeName>
</protein>
<dbReference type="SFLD" id="SFLDG01387">
    <property type="entry name" value="BtrN-like_SPASM_domain_contain"/>
    <property type="match status" value="1"/>
</dbReference>
<keyword evidence="5 8" id="KW-0560">Oxidoreductase</keyword>
<keyword evidence="3 8" id="KW-0479">Metal-binding</keyword>
<evidence type="ECO:0000256" key="9">
    <source>
        <dbReference type="SAM" id="MobiDB-lite"/>
    </source>
</evidence>
<dbReference type="InterPro" id="IPR058240">
    <property type="entry name" value="rSAM_sf"/>
</dbReference>